<accession>A0A385DN01</accession>
<evidence type="ECO:0000313" key="1">
    <source>
        <dbReference type="EMBL" id="AXQ60676.1"/>
    </source>
</evidence>
<protein>
    <submittedName>
        <fullName evidence="1">Uncharacterized protein</fullName>
    </submittedName>
</protein>
<sequence>MTIEPAPVQSLVDDIINRFARDSQRYPNVVEIPESASPALHQLAAEVYAMGYADGVNVEGNRQYNAIRRNSDRDKHAAEQADKADQDAAEFIEAHRSLAEQGRTV</sequence>
<name>A0A385DN01_9CAUD</name>
<dbReference type="RefSeq" id="YP_010002537.1">
    <property type="nucleotide sequence ID" value="NC_053245.1"/>
</dbReference>
<reference evidence="1 2" key="1">
    <citation type="submission" date="2018-07" db="EMBL/GenBank/DDBJ databases">
        <authorList>
            <person name="Celious N.A."/>
            <person name="Jones R.M."/>
            <person name="Banks M.D."/>
            <person name="Grant A."/>
            <person name="McCray S.R."/>
            <person name="Melton Z.A."/>
            <person name="Mitchell A.N."/>
            <person name="Smalls C.A."/>
            <person name="Postiglione A.E."/>
            <person name="Patwardhan S."/>
            <person name="Newman R.H."/>
            <person name="Coomans R.J."/>
            <person name="Warner M.H."/>
            <person name="Garlena R.A."/>
            <person name="Russell D.A."/>
            <person name="Pope W.H."/>
            <person name="Jacobs-Sera D."/>
            <person name="Hatfull G.F."/>
        </authorList>
    </citation>
    <scope>NUCLEOTIDE SEQUENCE [LARGE SCALE GENOMIC DNA]</scope>
</reference>
<dbReference type="GeneID" id="63027088"/>
<dbReference type="KEGG" id="vg:63027088"/>
<evidence type="ECO:0000313" key="2">
    <source>
        <dbReference type="Proteomes" id="UP000262272"/>
    </source>
</evidence>
<dbReference type="EMBL" id="MH669000">
    <property type="protein sequence ID" value="AXQ60676.1"/>
    <property type="molecule type" value="Genomic_DNA"/>
</dbReference>
<organism evidence="1 2">
    <name type="scientific">Gordonia phage Ali17</name>
    <dbReference type="NCBI Taxonomy" id="2301561"/>
    <lineage>
        <taxon>Viruses</taxon>
        <taxon>Duplodnaviria</taxon>
        <taxon>Heunggongvirae</taxon>
        <taxon>Uroviricota</taxon>
        <taxon>Caudoviricetes</taxon>
        <taxon>Stackebrandtviridae</taxon>
        <taxon>Schenleyvirinae</taxon>
        <taxon>Leonardvirus</taxon>
        <taxon>Leonardvirus ali17</taxon>
    </lineage>
</organism>
<keyword evidence="2" id="KW-1185">Reference proteome</keyword>
<gene>
    <name evidence="1" type="primary">60</name>
    <name evidence="1" type="ORF">SEA_ALI17_60</name>
</gene>
<proteinExistence type="predicted"/>
<dbReference type="Proteomes" id="UP000262272">
    <property type="component" value="Segment"/>
</dbReference>